<dbReference type="Gene3D" id="3.30.70.240">
    <property type="match status" value="1"/>
</dbReference>
<dbReference type="InterPro" id="IPR021127">
    <property type="entry name" value="CRISPR_associated_Cas2"/>
</dbReference>
<dbReference type="SUPFAM" id="SSF143430">
    <property type="entry name" value="TTP0101/SSO1404-like"/>
    <property type="match status" value="1"/>
</dbReference>
<dbReference type="GO" id="GO:0016787">
    <property type="term" value="F:hydrolase activity"/>
    <property type="evidence" value="ECO:0007669"/>
    <property type="project" value="UniProtKB-KW"/>
</dbReference>
<dbReference type="eggNOG" id="COG1343">
    <property type="taxonomic scope" value="Bacteria"/>
</dbReference>
<organism evidence="11 12">
    <name type="scientific">Acetohalobium arabaticum (strain ATCC 49924 / DSM 5501 / Z-7288)</name>
    <dbReference type="NCBI Taxonomy" id="574087"/>
    <lineage>
        <taxon>Bacteria</taxon>
        <taxon>Bacillati</taxon>
        <taxon>Bacillota</taxon>
        <taxon>Clostridia</taxon>
        <taxon>Halanaerobiales</taxon>
        <taxon>Halobacteroidaceae</taxon>
        <taxon>Acetohalobium</taxon>
    </lineage>
</organism>
<dbReference type="RefSeq" id="WP_013277804.1">
    <property type="nucleotide sequence ID" value="NC_014378.1"/>
</dbReference>
<proteinExistence type="inferred from homology"/>
<dbReference type="NCBIfam" id="TIGR01573">
    <property type="entry name" value="cas2"/>
    <property type="match status" value="1"/>
</dbReference>
<evidence type="ECO:0000256" key="10">
    <source>
        <dbReference type="PIRNR" id="PIRNR032582"/>
    </source>
</evidence>
<dbReference type="InterPro" id="IPR019199">
    <property type="entry name" value="Virulence_VapD/CRISPR_Cas2"/>
</dbReference>
<dbReference type="GO" id="GO:0004521">
    <property type="term" value="F:RNA endonuclease activity"/>
    <property type="evidence" value="ECO:0007669"/>
    <property type="project" value="UniProtKB-UniRule"/>
</dbReference>
<evidence type="ECO:0000256" key="3">
    <source>
        <dbReference type="ARBA" id="ARBA00022722"/>
    </source>
</evidence>
<gene>
    <name evidence="9" type="primary">cas2</name>
    <name evidence="11" type="ordered locus">Acear_0822</name>
</gene>
<name>D9QVU9_ACEAZ</name>
<evidence type="ECO:0000256" key="8">
    <source>
        <dbReference type="ARBA" id="ARBA00023118"/>
    </source>
</evidence>
<keyword evidence="3 9" id="KW-0540">Nuclease</keyword>
<feature type="binding site" evidence="9">
    <location>
        <position position="8"/>
    </location>
    <ligand>
        <name>Mg(2+)</name>
        <dbReference type="ChEBI" id="CHEBI:18420"/>
        <note>catalytic</note>
    </ligand>
</feature>
<dbReference type="EC" id="3.1.-.-" evidence="9"/>
<evidence type="ECO:0000256" key="1">
    <source>
        <dbReference type="ARBA" id="ARBA00001946"/>
    </source>
</evidence>
<comment type="subunit">
    <text evidence="9">Homodimer, forms a heterotetramer with a Cas1 homodimer.</text>
</comment>
<evidence type="ECO:0000256" key="5">
    <source>
        <dbReference type="ARBA" id="ARBA00022759"/>
    </source>
</evidence>
<dbReference type="OrthoDB" id="9798176at2"/>
<evidence type="ECO:0000313" key="11">
    <source>
        <dbReference type="EMBL" id="ADL12358.1"/>
    </source>
</evidence>
<reference evidence="11 12" key="1">
    <citation type="journal article" date="2010" name="Stand. Genomic Sci.">
        <title>Complete genome sequence of Acetohalobium arabaticum type strain (Z-7288).</title>
        <authorList>
            <person name="Sikorski J."/>
            <person name="Lapidus A."/>
            <person name="Chertkov O."/>
            <person name="Lucas S."/>
            <person name="Copeland A."/>
            <person name="Glavina Del Rio T."/>
            <person name="Nolan M."/>
            <person name="Tice H."/>
            <person name="Cheng J.F."/>
            <person name="Han C."/>
            <person name="Brambilla E."/>
            <person name="Pitluck S."/>
            <person name="Liolios K."/>
            <person name="Ivanova N."/>
            <person name="Mavromatis K."/>
            <person name="Mikhailova N."/>
            <person name="Pati A."/>
            <person name="Bruce D."/>
            <person name="Detter C."/>
            <person name="Tapia R."/>
            <person name="Goodwin L."/>
            <person name="Chen A."/>
            <person name="Palaniappan K."/>
            <person name="Land M."/>
            <person name="Hauser L."/>
            <person name="Chang Y.J."/>
            <person name="Jeffries C.D."/>
            <person name="Rohde M."/>
            <person name="Goker M."/>
            <person name="Spring S."/>
            <person name="Woyke T."/>
            <person name="Bristow J."/>
            <person name="Eisen J.A."/>
            <person name="Markowitz V."/>
            <person name="Hugenholtz P."/>
            <person name="Kyrpides N.C."/>
            <person name="Klenk H.P."/>
        </authorList>
    </citation>
    <scope>NUCLEOTIDE SEQUENCE [LARGE SCALE GENOMIC DNA]</scope>
    <source>
        <strain evidence="12">ATCC 49924 / DSM 5501 / Z-7288</strain>
    </source>
</reference>
<evidence type="ECO:0000256" key="7">
    <source>
        <dbReference type="ARBA" id="ARBA00022842"/>
    </source>
</evidence>
<keyword evidence="6 9" id="KW-0378">Hydrolase</keyword>
<dbReference type="Proteomes" id="UP000001661">
    <property type="component" value="Chromosome"/>
</dbReference>
<evidence type="ECO:0000256" key="2">
    <source>
        <dbReference type="ARBA" id="ARBA00009959"/>
    </source>
</evidence>
<keyword evidence="8 9" id="KW-0051">Antiviral defense</keyword>
<dbReference type="AlphaFoldDB" id="D9QVU9"/>
<protein>
    <recommendedName>
        <fullName evidence="9">CRISPR-associated endoribonuclease Cas2</fullName>
        <ecNumber evidence="9">3.1.-.-</ecNumber>
    </recommendedName>
</protein>
<keyword evidence="7 9" id="KW-0460">Magnesium</keyword>
<dbReference type="GO" id="GO:0051607">
    <property type="term" value="P:defense response to virus"/>
    <property type="evidence" value="ECO:0007669"/>
    <property type="project" value="UniProtKB-UniRule"/>
</dbReference>
<comment type="function">
    <text evidence="9">CRISPR (clustered regularly interspaced short palindromic repeat), is an adaptive immune system that provides protection against mobile genetic elements (viruses, transposable elements and conjugative plasmids). CRISPR clusters contain sequences complementary to antecedent mobile elements and target invading nucleic acids. CRISPR clusters are transcribed and processed into CRISPR RNA (crRNA). Functions as a ssRNA-specific endoribonuclease. Involved in the integration of spacer DNA into the CRISPR cassette.</text>
</comment>
<dbReference type="EMBL" id="CP002105">
    <property type="protein sequence ID" value="ADL12358.1"/>
    <property type="molecule type" value="Genomic_DNA"/>
</dbReference>
<evidence type="ECO:0000313" key="12">
    <source>
        <dbReference type="Proteomes" id="UP000001661"/>
    </source>
</evidence>
<dbReference type="STRING" id="574087.Acear_0822"/>
<keyword evidence="5 9" id="KW-0255">Endonuclease</keyword>
<dbReference type="CDD" id="cd09725">
    <property type="entry name" value="Cas2_I_II_III"/>
    <property type="match status" value="1"/>
</dbReference>
<dbReference type="HOGENOM" id="CLU_161124_3_0_9"/>
<dbReference type="GO" id="GO:0043571">
    <property type="term" value="P:maintenance of CRISPR repeat elements"/>
    <property type="evidence" value="ECO:0007669"/>
    <property type="project" value="UniProtKB-UniRule"/>
</dbReference>
<evidence type="ECO:0000256" key="9">
    <source>
        <dbReference type="HAMAP-Rule" id="MF_01471"/>
    </source>
</evidence>
<accession>D9QVU9</accession>
<evidence type="ECO:0000256" key="4">
    <source>
        <dbReference type="ARBA" id="ARBA00022723"/>
    </source>
</evidence>
<dbReference type="PANTHER" id="PTHR34405">
    <property type="entry name" value="CRISPR-ASSOCIATED ENDORIBONUCLEASE CAS2"/>
    <property type="match status" value="1"/>
</dbReference>
<comment type="similarity">
    <text evidence="2 9 10">Belongs to the CRISPR-associated endoribonuclease Cas2 protein family.</text>
</comment>
<dbReference type="Pfam" id="PF09827">
    <property type="entry name" value="CRISPR_Cas2"/>
    <property type="match status" value="1"/>
</dbReference>
<comment type="cofactor">
    <cofactor evidence="1 9">
        <name>Mg(2+)</name>
        <dbReference type="ChEBI" id="CHEBI:18420"/>
    </cofactor>
</comment>
<keyword evidence="4 9" id="KW-0479">Metal-binding</keyword>
<dbReference type="HAMAP" id="MF_01471">
    <property type="entry name" value="Cas2"/>
    <property type="match status" value="1"/>
</dbReference>
<evidence type="ECO:0000256" key="6">
    <source>
        <dbReference type="ARBA" id="ARBA00022801"/>
    </source>
</evidence>
<dbReference type="PANTHER" id="PTHR34405:SF3">
    <property type="entry name" value="CRISPR-ASSOCIATED ENDORIBONUCLEASE CAS2 3"/>
    <property type="match status" value="1"/>
</dbReference>
<dbReference type="GO" id="GO:0046872">
    <property type="term" value="F:metal ion binding"/>
    <property type="evidence" value="ECO:0007669"/>
    <property type="project" value="UniProtKB-UniRule"/>
</dbReference>
<sequence>MFVVISYDISEDKRRNRIFKILKDFGTWIQYSVFECELEKKDYLKLRDRLQKVLDEDEDNIRFYFLCSKCEDEIERIGSESSPAQQSIII</sequence>
<dbReference type="PIRSF" id="PIRSF032582">
    <property type="entry name" value="Cas2"/>
    <property type="match status" value="1"/>
</dbReference>
<dbReference type="KEGG" id="aar:Acear_0822"/>
<keyword evidence="12" id="KW-1185">Reference proteome</keyword>